<feature type="domain" description="Alpha/beta hydrolase fold-3" evidence="1">
    <location>
        <begin position="116"/>
        <end position="319"/>
    </location>
</feature>
<dbReference type="InterPro" id="IPR029058">
    <property type="entry name" value="AB_hydrolase_fold"/>
</dbReference>
<dbReference type="Gene3D" id="3.40.50.1820">
    <property type="entry name" value="alpha/beta hydrolase"/>
    <property type="match status" value="1"/>
</dbReference>
<dbReference type="EMBL" id="JAPDRN010000065">
    <property type="protein sequence ID" value="KAJ9630091.1"/>
    <property type="molecule type" value="Genomic_DNA"/>
</dbReference>
<organism evidence="2 3">
    <name type="scientific">Knufia peltigerae</name>
    <dbReference type="NCBI Taxonomy" id="1002370"/>
    <lineage>
        <taxon>Eukaryota</taxon>
        <taxon>Fungi</taxon>
        <taxon>Dikarya</taxon>
        <taxon>Ascomycota</taxon>
        <taxon>Pezizomycotina</taxon>
        <taxon>Eurotiomycetes</taxon>
        <taxon>Chaetothyriomycetidae</taxon>
        <taxon>Chaetothyriales</taxon>
        <taxon>Trichomeriaceae</taxon>
        <taxon>Knufia</taxon>
    </lineage>
</organism>
<proteinExistence type="predicted"/>
<name>A0AA39CWL4_9EURO</name>
<sequence length="372" mass="41218">MALFSGTLQPSHPNVRCVVEPRYLEIHEQELQHHPMRTYHPLQPVLLTQPSPLLRHDGPLYETIPVDFGSCGVCELKVYRVRSVSQGTVPAIVWCSEGELFVTSPLSMMVGLIVIGGNMMPGDIDGESSVLSRLCHDAQCIIISVANRSVWEHPYKASINDVFMMYNWVYQNQEDLGINGTICLGGVAAGASLALSTLLQRAELGLSLPAVLVMVAPAQLDHTVTAENLTKWNNMQPPPGSGPDAAIEFPLPFLPNVPYQSNWVQNPMRVPDEVLEKISLPPVFCLTMGSDLLSGAADFMCERMYNAGHTVREEIFKGLPYLPLGTTQVFPEAYEEMKNGFVKMFDVDMKLFAGLSWPPEEEDQDFDSRGRL</sequence>
<evidence type="ECO:0000313" key="2">
    <source>
        <dbReference type="EMBL" id="KAJ9630091.1"/>
    </source>
</evidence>
<dbReference type="Proteomes" id="UP001172681">
    <property type="component" value="Unassembled WGS sequence"/>
</dbReference>
<dbReference type="InterPro" id="IPR013094">
    <property type="entry name" value="AB_hydrolase_3"/>
</dbReference>
<accession>A0AA39CWL4</accession>
<dbReference type="GO" id="GO:0016787">
    <property type="term" value="F:hydrolase activity"/>
    <property type="evidence" value="ECO:0007669"/>
    <property type="project" value="InterPro"/>
</dbReference>
<comment type="caution">
    <text evidence="2">The sequence shown here is derived from an EMBL/GenBank/DDBJ whole genome shotgun (WGS) entry which is preliminary data.</text>
</comment>
<gene>
    <name evidence="2" type="ORF">H2204_008746</name>
</gene>
<dbReference type="AlphaFoldDB" id="A0AA39CWL4"/>
<dbReference type="SUPFAM" id="SSF53474">
    <property type="entry name" value="alpha/beta-Hydrolases"/>
    <property type="match status" value="1"/>
</dbReference>
<reference evidence="2" key="1">
    <citation type="submission" date="2022-10" db="EMBL/GenBank/DDBJ databases">
        <title>Culturing micro-colonial fungi from biological soil crusts in the Mojave desert and describing Neophaeococcomyces mojavensis, and introducing the new genera and species Taxawa tesnikishii.</title>
        <authorList>
            <person name="Kurbessoian T."/>
            <person name="Stajich J.E."/>
        </authorList>
    </citation>
    <scope>NUCLEOTIDE SEQUENCE</scope>
    <source>
        <strain evidence="2">TK_35</strain>
    </source>
</reference>
<evidence type="ECO:0000259" key="1">
    <source>
        <dbReference type="Pfam" id="PF07859"/>
    </source>
</evidence>
<protein>
    <recommendedName>
        <fullName evidence="1">Alpha/beta hydrolase fold-3 domain-containing protein</fullName>
    </recommendedName>
</protein>
<evidence type="ECO:0000313" key="3">
    <source>
        <dbReference type="Proteomes" id="UP001172681"/>
    </source>
</evidence>
<keyword evidence="3" id="KW-1185">Reference proteome</keyword>
<dbReference type="Pfam" id="PF07859">
    <property type="entry name" value="Abhydrolase_3"/>
    <property type="match status" value="1"/>
</dbReference>